<dbReference type="GO" id="GO:0031411">
    <property type="term" value="C:gas vesicle"/>
    <property type="evidence" value="ECO:0007669"/>
    <property type="project" value="UniProtKB-SubCell"/>
</dbReference>
<organism evidence="4 5">
    <name type="scientific">Trebonia kvetii</name>
    <dbReference type="NCBI Taxonomy" id="2480626"/>
    <lineage>
        <taxon>Bacteria</taxon>
        <taxon>Bacillati</taxon>
        <taxon>Actinomycetota</taxon>
        <taxon>Actinomycetes</taxon>
        <taxon>Streptosporangiales</taxon>
        <taxon>Treboniaceae</taxon>
        <taxon>Trebonia</taxon>
    </lineage>
</organism>
<dbReference type="Pfam" id="PF06386">
    <property type="entry name" value="GvpL_GvpF"/>
    <property type="match status" value="1"/>
</dbReference>
<comment type="similarity">
    <text evidence="3">Belongs to the gas vesicle GvpF/GvpL family.</text>
</comment>
<gene>
    <name evidence="4" type="ORF">EAS64_35925</name>
</gene>
<dbReference type="PANTHER" id="PTHR36852">
    <property type="entry name" value="PROTEIN GVPL 2"/>
    <property type="match status" value="1"/>
</dbReference>
<dbReference type="GO" id="GO:0031412">
    <property type="term" value="P:gas vesicle organization"/>
    <property type="evidence" value="ECO:0007669"/>
    <property type="project" value="InterPro"/>
</dbReference>
<evidence type="ECO:0000256" key="3">
    <source>
        <dbReference type="ARBA" id="ARBA00035643"/>
    </source>
</evidence>
<dbReference type="RefSeq" id="WP_145860451.1">
    <property type="nucleotide sequence ID" value="NZ_RPFW01000008.1"/>
</dbReference>
<evidence type="ECO:0000256" key="2">
    <source>
        <dbReference type="ARBA" id="ARBA00035108"/>
    </source>
</evidence>
<dbReference type="AlphaFoldDB" id="A0A6P2BRJ4"/>
<dbReference type="PANTHER" id="PTHR36852:SF1">
    <property type="entry name" value="PROTEIN GVPL 2"/>
    <property type="match status" value="1"/>
</dbReference>
<evidence type="ECO:0000313" key="4">
    <source>
        <dbReference type="EMBL" id="TVZ00745.1"/>
    </source>
</evidence>
<accession>A0A6P2BRJ4</accession>
<keyword evidence="5" id="KW-1185">Reference proteome</keyword>
<sequence length="272" mass="29644">MTTQREDVRATDDEYTGVYVYGIMPGDIEVESGATGVGDPPGEVRAIRHRDLVALVSDVRLDRPLGRAEDLVTHEELLDSSSAYVPVLPLRFGAVVSDDDAVTDELLGPHHDEFAAALRQLEGHAEYVVRGRYIEQAVLQELLAGSPQAARLAEQLRDADPDATRSQRIELGEFINNAITAKRDADNRTLGKALSGHVTASVVRPPTHELDAVYGAFLVETDKADELREAVGRLAEEWRDRIELRLLGPLATYDFIGTAATASSTTTTTRGD</sequence>
<proteinExistence type="inferred from homology"/>
<reference evidence="4 5" key="1">
    <citation type="submission" date="2018-11" db="EMBL/GenBank/DDBJ databases">
        <title>Trebonia kvetii gen.nov., sp.nov., a novel acidophilic actinobacterium, and proposal of the new actinobacterial family Treboniaceae fam. nov.</title>
        <authorList>
            <person name="Rapoport D."/>
            <person name="Sagova-Mareckova M."/>
            <person name="Sedlacek I."/>
            <person name="Provaznik J."/>
            <person name="Kralova S."/>
            <person name="Pavlinic D."/>
            <person name="Benes V."/>
            <person name="Kopecky J."/>
        </authorList>
    </citation>
    <scope>NUCLEOTIDE SEQUENCE [LARGE SCALE GENOMIC DNA]</scope>
    <source>
        <strain evidence="4 5">15Tr583</strain>
    </source>
</reference>
<dbReference type="InterPro" id="IPR009430">
    <property type="entry name" value="GvpL/GvpF"/>
</dbReference>
<dbReference type="EMBL" id="RPFW01000008">
    <property type="protein sequence ID" value="TVZ00745.1"/>
    <property type="molecule type" value="Genomic_DNA"/>
</dbReference>
<protein>
    <submittedName>
        <fullName evidence="4">GvpL/GvpF family gas vesicle protein</fullName>
    </submittedName>
</protein>
<dbReference type="Proteomes" id="UP000460272">
    <property type="component" value="Unassembled WGS sequence"/>
</dbReference>
<name>A0A6P2BRJ4_9ACTN</name>
<dbReference type="OrthoDB" id="3867411at2"/>
<comment type="caution">
    <text evidence="4">The sequence shown here is derived from an EMBL/GenBank/DDBJ whole genome shotgun (WGS) entry which is preliminary data.</text>
</comment>
<keyword evidence="1" id="KW-0304">Gas vesicle</keyword>
<evidence type="ECO:0000256" key="1">
    <source>
        <dbReference type="ARBA" id="ARBA00022987"/>
    </source>
</evidence>
<comment type="subcellular location">
    <subcellularLocation>
        <location evidence="2">Gas vesicle</location>
    </subcellularLocation>
</comment>
<evidence type="ECO:0000313" key="5">
    <source>
        <dbReference type="Proteomes" id="UP000460272"/>
    </source>
</evidence>